<dbReference type="Proteomes" id="UP000005953">
    <property type="component" value="Unassembled WGS sequence"/>
</dbReference>
<dbReference type="Pfam" id="PF03927">
    <property type="entry name" value="NapD"/>
    <property type="match status" value="1"/>
</dbReference>
<evidence type="ECO:0000256" key="3">
    <source>
        <dbReference type="ARBA" id="ARBA00023186"/>
    </source>
</evidence>
<name>A4BGQ8_9GAMM</name>
<evidence type="ECO:0000256" key="1">
    <source>
        <dbReference type="ARBA" id="ARBA00004496"/>
    </source>
</evidence>
<keyword evidence="2 4" id="KW-0963">Cytoplasm</keyword>
<keyword evidence="7" id="KW-1185">Reference proteome</keyword>
<dbReference type="RefSeq" id="WP_008042856.1">
    <property type="nucleotide sequence ID" value="NZ_CH724149.1"/>
</dbReference>
<dbReference type="PANTHER" id="PTHR38603:SF1">
    <property type="entry name" value="CHAPERONE NAPD"/>
    <property type="match status" value="1"/>
</dbReference>
<keyword evidence="3 4" id="KW-0143">Chaperone</keyword>
<dbReference type="GO" id="GO:0051224">
    <property type="term" value="P:negative regulation of protein transport"/>
    <property type="evidence" value="ECO:0007669"/>
    <property type="project" value="UniProtKB-UniRule"/>
</dbReference>
<evidence type="ECO:0000256" key="2">
    <source>
        <dbReference type="ARBA" id="ARBA00022490"/>
    </source>
</evidence>
<dbReference type="GO" id="GO:0005048">
    <property type="term" value="F:signal sequence binding"/>
    <property type="evidence" value="ECO:0007669"/>
    <property type="project" value="UniProtKB-UniRule"/>
</dbReference>
<evidence type="ECO:0000313" key="6">
    <source>
        <dbReference type="EMBL" id="EAR08706.1"/>
    </source>
</evidence>
<accession>A4BGQ8</accession>
<evidence type="ECO:0000313" key="7">
    <source>
        <dbReference type="Proteomes" id="UP000005953"/>
    </source>
</evidence>
<comment type="function">
    <text evidence="4">Chaperone for NapA, the catalytic subunit of the periplasmic nitrate reductase. It binds directly and specifically to the twin-arginine signal peptide of NapA, preventing premature interaction with the Tat translocase and premature export.</text>
</comment>
<dbReference type="HOGENOM" id="CLU_155794_5_3_6"/>
<gene>
    <name evidence="4" type="primary">napD</name>
    <name evidence="6" type="ORF">MED297_14360</name>
</gene>
<protein>
    <recommendedName>
        <fullName evidence="4">Chaperone NapD</fullName>
    </recommendedName>
    <alternativeName>
        <fullName evidence="4">NapA signal peptide-binding chaperone NapD</fullName>
    </alternativeName>
</protein>
<dbReference type="AlphaFoldDB" id="A4BGQ8"/>
<sequence>MKNAVKVTPRQEEEHIVSVIVHVLPEHRLSVIQGMAQLTGVEIVADDAQGKSVLLISAPTAREVMVQIEIIQAMDGVLSAAMIAHHTESADSLNETIETPEGLTVQVAEQ</sequence>
<dbReference type="InterPro" id="IPR005623">
    <property type="entry name" value="Chaperone_NapD_NO3_reduct"/>
</dbReference>
<dbReference type="HAMAP" id="MF_02200">
    <property type="entry name" value="NapD"/>
    <property type="match status" value="1"/>
</dbReference>
<evidence type="ECO:0000256" key="4">
    <source>
        <dbReference type="HAMAP-Rule" id="MF_02200"/>
    </source>
</evidence>
<comment type="subunit">
    <text evidence="4">Interacts with the cytoplasmic NapA precursor.</text>
</comment>
<comment type="similarity">
    <text evidence="4">Belongs to the NapD family.</text>
</comment>
<dbReference type="Gene3D" id="3.30.70.920">
    <property type="match status" value="1"/>
</dbReference>
<dbReference type="PANTHER" id="PTHR38603">
    <property type="entry name" value="CHAPERONE NAPD"/>
    <property type="match status" value="1"/>
</dbReference>
<dbReference type="GO" id="GO:0005737">
    <property type="term" value="C:cytoplasm"/>
    <property type="evidence" value="ECO:0007669"/>
    <property type="project" value="UniProtKB-SubCell"/>
</dbReference>
<comment type="subcellular location">
    <subcellularLocation>
        <location evidence="1 4">Cytoplasm</location>
    </subcellularLocation>
</comment>
<dbReference type="STRING" id="314283.MED297_14360"/>
<dbReference type="OrthoDB" id="5770785at2"/>
<dbReference type="EMBL" id="AAOE01000017">
    <property type="protein sequence ID" value="EAR08706.1"/>
    <property type="molecule type" value="Genomic_DNA"/>
</dbReference>
<comment type="caution">
    <text evidence="6">The sequence shown here is derived from an EMBL/GenBank/DDBJ whole genome shotgun (WGS) entry which is preliminary data.</text>
</comment>
<organism evidence="6 7">
    <name type="scientific">Reinekea blandensis MED297</name>
    <dbReference type="NCBI Taxonomy" id="314283"/>
    <lineage>
        <taxon>Bacteria</taxon>
        <taxon>Pseudomonadati</taxon>
        <taxon>Pseudomonadota</taxon>
        <taxon>Gammaproteobacteria</taxon>
        <taxon>Oceanospirillales</taxon>
        <taxon>Saccharospirillaceae</taxon>
        <taxon>Reinekea</taxon>
    </lineage>
</organism>
<feature type="region of interest" description="Disordered" evidence="5">
    <location>
        <begin position="90"/>
        <end position="110"/>
    </location>
</feature>
<evidence type="ECO:0000256" key="5">
    <source>
        <dbReference type="SAM" id="MobiDB-lite"/>
    </source>
</evidence>
<reference evidence="6 7" key="1">
    <citation type="submission" date="2006-02" db="EMBL/GenBank/DDBJ databases">
        <authorList>
            <person name="Pinhassi J."/>
            <person name="Pedros-Alio C."/>
            <person name="Ferriera S."/>
            <person name="Johnson J."/>
            <person name="Kravitz S."/>
            <person name="Halpern A."/>
            <person name="Remington K."/>
            <person name="Beeson K."/>
            <person name="Tran B."/>
            <person name="Rogers Y.-H."/>
            <person name="Friedman R."/>
            <person name="Venter J.C."/>
        </authorList>
    </citation>
    <scope>NUCLEOTIDE SEQUENCE [LARGE SCALE GENOMIC DNA]</scope>
    <source>
        <strain evidence="6 7">MED297</strain>
    </source>
</reference>
<proteinExistence type="inferred from homology"/>